<organism evidence="1 2">
    <name type="scientific">Malacoplasma iowae DK-CPA</name>
    <dbReference type="NCBI Taxonomy" id="1394179"/>
    <lineage>
        <taxon>Bacteria</taxon>
        <taxon>Bacillati</taxon>
        <taxon>Mycoplasmatota</taxon>
        <taxon>Mycoplasmoidales</taxon>
        <taxon>Mycoplasmoidaceae</taxon>
        <taxon>Malacoplasma</taxon>
    </lineage>
</organism>
<evidence type="ECO:0000313" key="1">
    <source>
        <dbReference type="EMBL" id="KFB07240.1"/>
    </source>
</evidence>
<accession>A0A084U2Q4</accession>
<reference evidence="1 2" key="1">
    <citation type="journal article" date="2014" name="PLoS ONE">
        <title>Reduction of Hydrogen Peroxide Accumulation and Toxicity by a Catalase from Mycoplasma iowae.</title>
        <authorList>
            <person name="Pritchard R.E."/>
            <person name="Prassinos A.J."/>
            <person name="Osborne J.D."/>
            <person name="Raviv Z."/>
            <person name="Balish M.F."/>
        </authorList>
    </citation>
    <scope>NUCLEOTIDE SEQUENCE [LARGE SCALE GENOMIC DNA]</scope>
    <source>
        <strain evidence="1 2">DK-CPA</strain>
    </source>
</reference>
<sequence length="235" mass="28208">MEKVLLFFTIKYRGDWDAIFYALSAKEAITYESAQKLYVLHKNHYISLIDRNYPIHLKSIYKPPFSLFVYGNRSLLFKTDSYVSIIVDDNNLNQKLLDDILKNKFVVYIVDFNQKKLINFLLEKNIRFIALYKYGLNNIKKDDIFEKIIDSNNLVITEIPNKIKSDYYDQSFLRIIFGISKNLIFDCHDKIKLKELLNILRIEKSNFYWYDNIENIFEFKKINSISDFFEKKLLH</sequence>
<comment type="caution">
    <text evidence="1">The sequence shown here is derived from an EMBL/GenBank/DDBJ whole genome shotgun (WGS) entry which is preliminary data.</text>
</comment>
<evidence type="ECO:0000313" key="2">
    <source>
        <dbReference type="Proteomes" id="UP000028523"/>
    </source>
</evidence>
<dbReference type="Proteomes" id="UP000028523">
    <property type="component" value="Unassembled WGS sequence"/>
</dbReference>
<dbReference type="Gene3D" id="3.40.50.450">
    <property type="match status" value="1"/>
</dbReference>
<proteinExistence type="predicted"/>
<keyword evidence="2" id="KW-1185">Reference proteome</keyword>
<dbReference type="EMBL" id="AWQU01000088">
    <property type="protein sequence ID" value="KFB07240.1"/>
    <property type="molecule type" value="Genomic_DNA"/>
</dbReference>
<name>A0A084U2Q4_MALIO</name>
<dbReference type="RefSeq" id="WP_004025062.1">
    <property type="nucleotide sequence ID" value="NZ_AWQU01000088.1"/>
</dbReference>
<dbReference type="AlphaFoldDB" id="A0A084U2Q4"/>
<gene>
    <name evidence="1" type="primary">dprA</name>
    <name evidence="1" type="ORF">P271_65</name>
</gene>
<protein>
    <submittedName>
        <fullName evidence="1">DNA protecting protein</fullName>
    </submittedName>
</protein>
<dbReference type="GeneID" id="96866878"/>